<evidence type="ECO:0000256" key="7">
    <source>
        <dbReference type="ARBA" id="ARBA00023163"/>
    </source>
</evidence>
<comment type="subcellular location">
    <subcellularLocation>
        <location evidence="1">Nucleus</location>
    </subcellularLocation>
</comment>
<dbReference type="GO" id="GO:0005634">
    <property type="term" value="C:nucleus"/>
    <property type="evidence" value="ECO:0007669"/>
    <property type="project" value="UniProtKB-SubCell"/>
</dbReference>
<keyword evidence="8" id="KW-0539">Nucleus</keyword>
<keyword evidence="13" id="KW-1185">Reference proteome</keyword>
<dbReference type="Gene3D" id="3.30.160.60">
    <property type="entry name" value="Classic Zinc Finger"/>
    <property type="match status" value="5"/>
</dbReference>
<feature type="domain" description="C2H2-type" evidence="11">
    <location>
        <begin position="542"/>
        <end position="570"/>
    </location>
</feature>
<dbReference type="AlphaFoldDB" id="A0ABD0LEI1"/>
<dbReference type="Pfam" id="PF00096">
    <property type="entry name" value="zf-C2H2"/>
    <property type="match status" value="3"/>
</dbReference>
<feature type="domain" description="C2H2-type" evidence="11">
    <location>
        <begin position="402"/>
        <end position="429"/>
    </location>
</feature>
<gene>
    <name evidence="12" type="ORF">BaRGS_00011131</name>
</gene>
<keyword evidence="2" id="KW-0479">Metal-binding</keyword>
<organism evidence="12 13">
    <name type="scientific">Batillaria attramentaria</name>
    <dbReference type="NCBI Taxonomy" id="370345"/>
    <lineage>
        <taxon>Eukaryota</taxon>
        <taxon>Metazoa</taxon>
        <taxon>Spiralia</taxon>
        <taxon>Lophotrochozoa</taxon>
        <taxon>Mollusca</taxon>
        <taxon>Gastropoda</taxon>
        <taxon>Caenogastropoda</taxon>
        <taxon>Sorbeoconcha</taxon>
        <taxon>Cerithioidea</taxon>
        <taxon>Batillariidae</taxon>
        <taxon>Batillaria</taxon>
    </lineage>
</organism>
<evidence type="ECO:0000256" key="8">
    <source>
        <dbReference type="ARBA" id="ARBA00023242"/>
    </source>
</evidence>
<sequence length="701" mass="77892">MDEHTCGFCGERFTEIITFLLHKVTHVDGSRSSSCLLCGLSFSRQISLREHLHRKHNIPGARPNAGKETVNGKRRGRPPKKDQHLLPEKDDLHSTPSREILTEEASDGCENVHVTNRGSDGSNCGFPDSGENVNILMTAGNRDNAEVYQQGGDISASAPETMHVVIEGIKDVITNTFPQSTVQAYSVSDTGHQGASEIGESAVVDPASNVSQMGDHVTTSHLHEPGVSRQFENSEGETVFDASTIESETGATLIPQNNGAIASTSDNDSSHNISQAVVELEVNSDQSSMHITSGDRSELDFLFILLSKSVKGNAFNYSKISFKCFHCEYHTTWRNCLVRHMREKHPNMLAIHQCISIQNPETADQQQVMKMSEYTSLHAHQRKLTKNKRIRTVESQDLPGTFPCKLCKKTFGRLRYLRQHMHTHRADKKHLCDECGKAFKAKSYLAVHRQTHKEKSYSCSQCDFTSSISSLIHAHRQLHSEGCVLCDICGSAYGDRTTLKKHKVVHDPSRPYPCTYQGCTWRFSNEVMCRAHFRAHTTPGRFVCSVCGYVFRHKHHLQRHLTKIHGMDKATVNRMTAARNQNQTQDQASAESGEGTELPVLKPDDAQPIQETVNLIMDSDISSEQLQTMLEIGQLVIATDGSDNTINYEVADITMGVDCHTLIENEEAAGSGQTILIPHPAECSQIILQQEPETVPADVET</sequence>
<dbReference type="GO" id="GO:0008270">
    <property type="term" value="F:zinc ion binding"/>
    <property type="evidence" value="ECO:0007669"/>
    <property type="project" value="UniProtKB-KW"/>
</dbReference>
<keyword evidence="7" id="KW-0804">Transcription</keyword>
<evidence type="ECO:0000256" key="5">
    <source>
        <dbReference type="ARBA" id="ARBA00022833"/>
    </source>
</evidence>
<dbReference type="PANTHER" id="PTHR24406">
    <property type="entry name" value="TRANSCRIPTIONAL REPRESSOR CTCFL-RELATED"/>
    <property type="match status" value="1"/>
</dbReference>
<reference evidence="12 13" key="1">
    <citation type="journal article" date="2023" name="Sci. Data">
        <title>Genome assembly of the Korean intertidal mud-creeper Batillaria attramentaria.</title>
        <authorList>
            <person name="Patra A.K."/>
            <person name="Ho P.T."/>
            <person name="Jun S."/>
            <person name="Lee S.J."/>
            <person name="Kim Y."/>
            <person name="Won Y.J."/>
        </authorList>
    </citation>
    <scope>NUCLEOTIDE SEQUENCE [LARGE SCALE GENOMIC DNA]</scope>
    <source>
        <strain evidence="12">Wonlab-2016</strain>
    </source>
</reference>
<evidence type="ECO:0000256" key="10">
    <source>
        <dbReference type="SAM" id="MobiDB-lite"/>
    </source>
</evidence>
<dbReference type="InterPro" id="IPR036236">
    <property type="entry name" value="Znf_C2H2_sf"/>
</dbReference>
<evidence type="ECO:0000256" key="6">
    <source>
        <dbReference type="ARBA" id="ARBA00023015"/>
    </source>
</evidence>
<evidence type="ECO:0000256" key="4">
    <source>
        <dbReference type="ARBA" id="ARBA00022771"/>
    </source>
</evidence>
<dbReference type="SUPFAM" id="SSF57667">
    <property type="entry name" value="beta-beta-alpha zinc fingers"/>
    <property type="match status" value="4"/>
</dbReference>
<evidence type="ECO:0000256" key="1">
    <source>
        <dbReference type="ARBA" id="ARBA00004123"/>
    </source>
</evidence>
<dbReference type="EMBL" id="JACVVK020000056">
    <property type="protein sequence ID" value="KAK7497736.1"/>
    <property type="molecule type" value="Genomic_DNA"/>
</dbReference>
<dbReference type="PROSITE" id="PS50157">
    <property type="entry name" value="ZINC_FINGER_C2H2_2"/>
    <property type="match status" value="4"/>
</dbReference>
<evidence type="ECO:0000256" key="9">
    <source>
        <dbReference type="PROSITE-ProRule" id="PRU00042"/>
    </source>
</evidence>
<keyword evidence="6" id="KW-0805">Transcription regulation</keyword>
<keyword evidence="3" id="KW-0677">Repeat</keyword>
<dbReference type="InterPro" id="IPR013087">
    <property type="entry name" value="Znf_C2H2_type"/>
</dbReference>
<dbReference type="SMART" id="SM00355">
    <property type="entry name" value="ZnF_C2H2"/>
    <property type="match status" value="9"/>
</dbReference>
<evidence type="ECO:0000313" key="12">
    <source>
        <dbReference type="EMBL" id="KAK7497736.1"/>
    </source>
</evidence>
<accession>A0ABD0LEI1</accession>
<keyword evidence="4 9" id="KW-0863">Zinc-finger</keyword>
<evidence type="ECO:0000313" key="13">
    <source>
        <dbReference type="Proteomes" id="UP001519460"/>
    </source>
</evidence>
<dbReference type="FunFam" id="3.30.160.60:FF:000003">
    <property type="entry name" value="Zinc finger protein 3 homolog"/>
    <property type="match status" value="1"/>
</dbReference>
<feature type="compositionally biased region" description="Polar residues" evidence="10">
    <location>
        <begin position="580"/>
        <end position="590"/>
    </location>
</feature>
<feature type="domain" description="C2H2-type" evidence="11">
    <location>
        <begin position="484"/>
        <end position="511"/>
    </location>
</feature>
<feature type="domain" description="C2H2-type" evidence="11">
    <location>
        <begin position="430"/>
        <end position="457"/>
    </location>
</feature>
<protein>
    <recommendedName>
        <fullName evidence="11">C2H2-type domain-containing protein</fullName>
    </recommendedName>
</protein>
<comment type="caution">
    <text evidence="12">The sequence shown here is derived from an EMBL/GenBank/DDBJ whole genome shotgun (WGS) entry which is preliminary data.</text>
</comment>
<dbReference type="PROSITE" id="PS00028">
    <property type="entry name" value="ZINC_FINGER_C2H2_1"/>
    <property type="match status" value="6"/>
</dbReference>
<name>A0ABD0LEI1_9CAEN</name>
<dbReference type="Proteomes" id="UP001519460">
    <property type="component" value="Unassembled WGS sequence"/>
</dbReference>
<feature type="compositionally biased region" description="Basic and acidic residues" evidence="10">
    <location>
        <begin position="79"/>
        <end position="93"/>
    </location>
</feature>
<keyword evidence="5" id="KW-0862">Zinc</keyword>
<feature type="compositionally biased region" description="Polar residues" evidence="10">
    <location>
        <begin position="113"/>
        <end position="122"/>
    </location>
</feature>
<dbReference type="InterPro" id="IPR050888">
    <property type="entry name" value="ZnF_C2H2-type_TF"/>
</dbReference>
<evidence type="ECO:0000256" key="2">
    <source>
        <dbReference type="ARBA" id="ARBA00022723"/>
    </source>
</evidence>
<feature type="region of interest" description="Disordered" evidence="10">
    <location>
        <begin position="56"/>
        <end position="125"/>
    </location>
</feature>
<evidence type="ECO:0000259" key="11">
    <source>
        <dbReference type="PROSITE" id="PS50157"/>
    </source>
</evidence>
<proteinExistence type="predicted"/>
<feature type="region of interest" description="Disordered" evidence="10">
    <location>
        <begin position="580"/>
        <end position="602"/>
    </location>
</feature>
<evidence type="ECO:0000256" key="3">
    <source>
        <dbReference type="ARBA" id="ARBA00022737"/>
    </source>
</evidence>